<dbReference type="Proteomes" id="UP000248975">
    <property type="component" value="Unassembled WGS sequence"/>
</dbReference>
<dbReference type="AlphaFoldDB" id="A0A2W5S9P2"/>
<name>A0A2W5S9P2_CERSP</name>
<keyword evidence="2" id="KW-0812">Transmembrane</keyword>
<evidence type="ECO:0000256" key="2">
    <source>
        <dbReference type="SAM" id="Phobius"/>
    </source>
</evidence>
<accession>A0A2W5S9P2</accession>
<feature type="chain" id="PRO_5015926787" description="VPLPA-CTERM sorting domain-containing protein" evidence="3">
    <location>
        <begin position="26"/>
        <end position="429"/>
    </location>
</feature>
<feature type="transmembrane region" description="Helical" evidence="2">
    <location>
        <begin position="405"/>
        <end position="424"/>
    </location>
</feature>
<evidence type="ECO:0000313" key="4">
    <source>
        <dbReference type="EMBL" id="PZQ99728.1"/>
    </source>
</evidence>
<comment type="caution">
    <text evidence="4">The sequence shown here is derived from an EMBL/GenBank/DDBJ whole genome shotgun (WGS) entry which is preliminary data.</text>
</comment>
<keyword evidence="3" id="KW-0732">Signal</keyword>
<protein>
    <recommendedName>
        <fullName evidence="6">VPLPA-CTERM sorting domain-containing protein</fullName>
    </recommendedName>
</protein>
<dbReference type="PROSITE" id="PS51257">
    <property type="entry name" value="PROKAR_LIPOPROTEIN"/>
    <property type="match status" value="1"/>
</dbReference>
<organism evidence="4 5">
    <name type="scientific">Cereibacter sphaeroides</name>
    <name type="common">Rhodobacter sphaeroides</name>
    <dbReference type="NCBI Taxonomy" id="1063"/>
    <lineage>
        <taxon>Bacteria</taxon>
        <taxon>Pseudomonadati</taxon>
        <taxon>Pseudomonadota</taxon>
        <taxon>Alphaproteobacteria</taxon>
        <taxon>Rhodobacterales</taxon>
        <taxon>Paracoccaceae</taxon>
        <taxon>Cereibacter</taxon>
    </lineage>
</organism>
<keyword evidence="2" id="KW-1133">Transmembrane helix</keyword>
<feature type="region of interest" description="Disordered" evidence="1">
    <location>
        <begin position="73"/>
        <end position="98"/>
    </location>
</feature>
<proteinExistence type="predicted"/>
<sequence length="429" mass="44810">MTTRMKSLMLLSTAMMLPMAMPAAAACVTAGVDVTCAGTVDVGFTNNANGVRVTVEADATVSRDNGDAVRVRGTGSRVTNNGTISGEQPIEGGGSDGIDGGHGLIVTNNGKITATNKGIDADEKNDLYVTNNGTIYAYDKAIRNGDGLRGSLRNEGTIESETDEGFESGNEAWVLNTGTIRASDDAIQVGENASIFNYGLIESVRRGGDENDPQDGIDLDSGVVSNYYGAVIRSDDDAAIDFDESVITSTINNYGTIEGTVGVLTDPANTASQIIYNYGSMTGTSGIAVDLGFGNDELRLYNGSKLNGDALLGDGDDTAYFGAGIANSLMNSIINGGAGSDTAIFAGLEFASLLGVKLFGQIMTLSLFNDISDYSVSFVAFDTFRFTDGDYSWDQVAQLTPPAPVPLPAAGMLMVPALGALAMLRRRRR</sequence>
<evidence type="ECO:0008006" key="6">
    <source>
        <dbReference type="Google" id="ProtNLM"/>
    </source>
</evidence>
<gene>
    <name evidence="4" type="ORF">DI533_03495</name>
</gene>
<evidence type="ECO:0000256" key="1">
    <source>
        <dbReference type="SAM" id="MobiDB-lite"/>
    </source>
</evidence>
<dbReference type="InterPro" id="IPR012332">
    <property type="entry name" value="Autotransporter_pectin_lyase_C"/>
</dbReference>
<dbReference type="EMBL" id="QFQS01000001">
    <property type="protein sequence ID" value="PZQ99728.1"/>
    <property type="molecule type" value="Genomic_DNA"/>
</dbReference>
<reference evidence="4 5" key="1">
    <citation type="submission" date="2017-08" db="EMBL/GenBank/DDBJ databases">
        <title>Infants hospitalized years apart are colonized by the same room-sourced microbial strains.</title>
        <authorList>
            <person name="Brooks B."/>
            <person name="Olm M.R."/>
            <person name="Firek B.A."/>
            <person name="Baker R."/>
            <person name="Thomas B.C."/>
            <person name="Morowitz M.J."/>
            <person name="Banfield J.F."/>
        </authorList>
    </citation>
    <scope>NUCLEOTIDE SEQUENCE [LARGE SCALE GENOMIC DNA]</scope>
    <source>
        <strain evidence="4">S2_003_000_R2_11</strain>
    </source>
</reference>
<evidence type="ECO:0000256" key="3">
    <source>
        <dbReference type="SAM" id="SignalP"/>
    </source>
</evidence>
<keyword evidence="2" id="KW-0472">Membrane</keyword>
<feature type="compositionally biased region" description="Polar residues" evidence="1">
    <location>
        <begin position="76"/>
        <end position="86"/>
    </location>
</feature>
<dbReference type="Gene3D" id="2.160.20.20">
    <property type="match status" value="1"/>
</dbReference>
<evidence type="ECO:0000313" key="5">
    <source>
        <dbReference type="Proteomes" id="UP000248975"/>
    </source>
</evidence>
<feature type="signal peptide" evidence="3">
    <location>
        <begin position="1"/>
        <end position="25"/>
    </location>
</feature>